<proteinExistence type="predicted"/>
<keyword evidence="1" id="KW-1133">Transmembrane helix</keyword>
<keyword evidence="1" id="KW-0812">Transmembrane</keyword>
<dbReference type="Proteomes" id="UP000249417">
    <property type="component" value="Unassembled WGS sequence"/>
</dbReference>
<dbReference type="AlphaFoldDB" id="A0A2W5PTY5"/>
<comment type="caution">
    <text evidence="2">The sequence shown here is derived from an EMBL/GenBank/DDBJ whole genome shotgun (WGS) entry which is preliminary data.</text>
</comment>
<feature type="transmembrane region" description="Helical" evidence="1">
    <location>
        <begin position="55"/>
        <end position="72"/>
    </location>
</feature>
<name>A0A2W5PTY5_9BACT</name>
<evidence type="ECO:0000313" key="3">
    <source>
        <dbReference type="Proteomes" id="UP000249417"/>
    </source>
</evidence>
<keyword evidence="1" id="KW-0472">Membrane</keyword>
<sequence>MSSQTIAAAPARFLSRHWNSLLLGSCSSAACHVAHYGLAAGTGLLGGLSQGNMAGLSAVFFVASYAVWHRFLGGHLRSARSQAGAFVMQAGISAAVFAGVQMMAPHDHMKGAQAEWYQSLPPEMKRSLLAGSRKSYENLPADLRERLDIEAEKAGIPPELFMVTCGGDNQVSRDIAAYAASRRTSVAPKPGGPK</sequence>
<evidence type="ECO:0000313" key="2">
    <source>
        <dbReference type="EMBL" id="PZQ48227.1"/>
    </source>
</evidence>
<reference evidence="2 3" key="1">
    <citation type="submission" date="2017-08" db="EMBL/GenBank/DDBJ databases">
        <title>Infants hospitalized years apart are colonized by the same room-sourced microbial strains.</title>
        <authorList>
            <person name="Brooks B."/>
            <person name="Olm M.R."/>
            <person name="Firek B.A."/>
            <person name="Baker R."/>
            <person name="Thomas B.C."/>
            <person name="Morowitz M.J."/>
            <person name="Banfield J.F."/>
        </authorList>
    </citation>
    <scope>NUCLEOTIDE SEQUENCE [LARGE SCALE GENOMIC DNA]</scope>
    <source>
        <strain evidence="2">S2_005_002_R2_29</strain>
    </source>
</reference>
<accession>A0A2W5PTY5</accession>
<feature type="transmembrane region" description="Helical" evidence="1">
    <location>
        <begin position="84"/>
        <end position="104"/>
    </location>
</feature>
<evidence type="ECO:0000256" key="1">
    <source>
        <dbReference type="SAM" id="Phobius"/>
    </source>
</evidence>
<dbReference type="EMBL" id="QFQB01000006">
    <property type="protein sequence ID" value="PZQ48227.1"/>
    <property type="molecule type" value="Genomic_DNA"/>
</dbReference>
<protein>
    <submittedName>
        <fullName evidence="2">Uncharacterized protein</fullName>
    </submittedName>
</protein>
<organism evidence="2 3">
    <name type="scientific">Micavibrio aeruginosavorus</name>
    <dbReference type="NCBI Taxonomy" id="349221"/>
    <lineage>
        <taxon>Bacteria</taxon>
        <taxon>Pseudomonadati</taxon>
        <taxon>Bdellovibrionota</taxon>
        <taxon>Bdellovibrionia</taxon>
        <taxon>Bdellovibrionales</taxon>
        <taxon>Pseudobdellovibrionaceae</taxon>
        <taxon>Micavibrio</taxon>
    </lineage>
</organism>
<gene>
    <name evidence="2" type="ORF">DI551_01695</name>
</gene>